<feature type="compositionally biased region" description="Basic and acidic residues" evidence="1">
    <location>
        <begin position="41"/>
        <end position="56"/>
    </location>
</feature>
<comment type="caution">
    <text evidence="2">The sequence shown here is derived from an EMBL/GenBank/DDBJ whole genome shotgun (WGS) entry which is preliminary data.</text>
</comment>
<feature type="compositionally biased region" description="Polar residues" evidence="1">
    <location>
        <begin position="84"/>
        <end position="100"/>
    </location>
</feature>
<dbReference type="VEuPathDB" id="FungiDB:TREMEDRAFT_65839"/>
<dbReference type="EMBL" id="SDIL01000027">
    <property type="protein sequence ID" value="RXK39797.1"/>
    <property type="molecule type" value="Genomic_DNA"/>
</dbReference>
<proteinExistence type="predicted"/>
<feature type="region of interest" description="Disordered" evidence="1">
    <location>
        <begin position="74"/>
        <end position="109"/>
    </location>
</feature>
<feature type="compositionally biased region" description="Low complexity" evidence="1">
    <location>
        <begin position="30"/>
        <end position="39"/>
    </location>
</feature>
<keyword evidence="3" id="KW-1185">Reference proteome</keyword>
<dbReference type="InParanoid" id="A0A4V1M4B6"/>
<sequence>MSPAVSLTQPSLLGQNDTVSPIVPTLITTTTSSTTTLTPDEVDRHDEAERSDEPDMNIRDDPIVVIHTNERLGTIDNNDRHDASQSIPDHTPGQTANENITPTRSLPPLTFPTLTPPRIALRPSNLFNSQTLHDIPRWIEELDDTRNIIQHNVHPFLHLPTRQAANHTIIYLALEEYTSISVRGSSSRKSLDCVVEQIKDMMRRTIPDSSTTPQSGDSTLVQDDTSDTSVIDTAVNEDIMMTSTSTSMIDHDSRVGKEDERGELEEEGMKRDYGIMGILKETNWTFMFHSSEWTQQVKDEVENWIIKIYGKRGKIDGKRGEIGKEILRSVRFVTKGNETFCHACGEDWSVNTVSSEYK</sequence>
<evidence type="ECO:0000256" key="1">
    <source>
        <dbReference type="SAM" id="MobiDB-lite"/>
    </source>
</evidence>
<dbReference type="Proteomes" id="UP000289152">
    <property type="component" value="Unassembled WGS sequence"/>
</dbReference>
<name>A0A4V1M4B6_TREME</name>
<feature type="region of interest" description="Disordered" evidence="1">
    <location>
        <begin position="204"/>
        <end position="227"/>
    </location>
</feature>
<feature type="compositionally biased region" description="Polar residues" evidence="1">
    <location>
        <begin position="207"/>
        <end position="227"/>
    </location>
</feature>
<evidence type="ECO:0000313" key="2">
    <source>
        <dbReference type="EMBL" id="RXK39797.1"/>
    </source>
</evidence>
<feature type="region of interest" description="Disordered" evidence="1">
    <location>
        <begin position="30"/>
        <end position="56"/>
    </location>
</feature>
<reference evidence="2 3" key="1">
    <citation type="submission" date="2016-06" db="EMBL/GenBank/DDBJ databases">
        <title>Evolution of pathogenesis and genome organization in the Tremellales.</title>
        <authorList>
            <person name="Cuomo C."/>
            <person name="Litvintseva A."/>
            <person name="Heitman J."/>
            <person name="Chen Y."/>
            <person name="Sun S."/>
            <person name="Springer D."/>
            <person name="Dromer F."/>
            <person name="Young S."/>
            <person name="Zeng Q."/>
            <person name="Chapman S."/>
            <person name="Gujja S."/>
            <person name="Saif S."/>
            <person name="Birren B."/>
        </authorList>
    </citation>
    <scope>NUCLEOTIDE SEQUENCE [LARGE SCALE GENOMIC DNA]</scope>
    <source>
        <strain evidence="2 3">ATCC 28783</strain>
    </source>
</reference>
<evidence type="ECO:0000313" key="3">
    <source>
        <dbReference type="Proteomes" id="UP000289152"/>
    </source>
</evidence>
<dbReference type="AlphaFoldDB" id="A0A4V1M4B6"/>
<accession>A0A4V1M4B6</accession>
<gene>
    <name evidence="2" type="ORF">M231_02990</name>
</gene>
<protein>
    <submittedName>
        <fullName evidence="2">Uncharacterized protein</fullName>
    </submittedName>
</protein>
<organism evidence="2 3">
    <name type="scientific">Tremella mesenterica</name>
    <name type="common">Jelly fungus</name>
    <dbReference type="NCBI Taxonomy" id="5217"/>
    <lineage>
        <taxon>Eukaryota</taxon>
        <taxon>Fungi</taxon>
        <taxon>Dikarya</taxon>
        <taxon>Basidiomycota</taxon>
        <taxon>Agaricomycotina</taxon>
        <taxon>Tremellomycetes</taxon>
        <taxon>Tremellales</taxon>
        <taxon>Tremellaceae</taxon>
        <taxon>Tremella</taxon>
    </lineage>
</organism>